<dbReference type="InterPro" id="IPR000731">
    <property type="entry name" value="SSD"/>
</dbReference>
<dbReference type="InterPro" id="IPR001036">
    <property type="entry name" value="Acrflvin-R"/>
</dbReference>
<feature type="transmembrane region" description="Helical" evidence="8">
    <location>
        <begin position="798"/>
        <end position="825"/>
    </location>
</feature>
<sequence>GGEKKINEFKKKKKTSEKTKKQQKEILHFFDFFIRSLRPTSMLKEKKLAMAMMLLYCLLLPAMTYFSWNFLNNTGLTFTAPKKTIVYDAMQTAELYFPHQLPVTPLYILLTSYNRSQSIVDDPNFERLCKYLTDEVKNENSSFFGVVEAVEGFCTIPYYSPLRYRLIGGKHNESSLITIVLAHSVDSAEALPMISSVVDKWCDLNGANFTREYTGKRLISRDAAGGIVGDLFRVDIISIPMAFLVLVYCVGSVRLLLIPLFTLPCTVSIAFGIMYPISLWMEVSSFAPEMTLGVVAALSIDYSLFILTRFREQVTIQELLLGRNPKTELVVAKNTATMSADIICVSGIAVSLAGGSLAFLPILFLSTIGLTMFIAVLCAVFVSLTVQPALLLIFYDFFGHPPTWKEVWHNLLTCCGCGGSPPSDSLRTDTEEDGSAAMPQDPLLGESELSRSELELLEYERQMSSYWFKIGRMSFRHPWIATAIVLVFGAPFFYLALQLQVDFNIFAQIPRNSPHGNVLRRIQHDIGKGSSIPFYILFSVRGTYDISFWKTNEMTNTMKSVIQGIVKSTGQPYSSIVAPNMITDKESNTVYWLNAWQSFVLYHGSEEYKYLVKRTVSFPDNKAAFIFVTPPVNPFGASANRYLNKIYDVIESHASDNIYFDYGILGASSSSWAIMKKSLELFPLQIFVALGGIFVIIMVIFRSLFLPVRLIATVIYTVGVSFGVGVLVFQYNWLHPVWKALDGVGNFCFLIPLFAFLFLSALSLDYDVFLTTRIIEFKKKGYNDEAAVAKAVWKTGPIISYAGIIMFLTIGSMVFSSVMMLSQFAVVCATAVLLDTFVVRPVFVPALMGFGFGHGLWWPRRFPELKRDVHDMRIDTTENSEGICTDEDLEREATFRAEKVHNEKVLTSEKNNRGSLAPASVVEIKKH</sequence>
<dbReference type="InterPro" id="IPR050545">
    <property type="entry name" value="Mycobact_MmpL"/>
</dbReference>
<evidence type="ECO:0000256" key="3">
    <source>
        <dbReference type="ARBA" id="ARBA00022475"/>
    </source>
</evidence>
<feature type="region of interest" description="Disordered" evidence="7">
    <location>
        <begin position="1"/>
        <end position="20"/>
    </location>
</feature>
<dbReference type="SUPFAM" id="SSF82866">
    <property type="entry name" value="Multidrug efflux transporter AcrB transmembrane domain"/>
    <property type="match status" value="2"/>
</dbReference>
<proteinExistence type="inferred from homology"/>
<feature type="transmembrane region" description="Helical" evidence="8">
    <location>
        <begin position="342"/>
        <end position="364"/>
    </location>
</feature>
<dbReference type="Gene3D" id="1.20.1640.10">
    <property type="entry name" value="Multidrug efflux transporter AcrB transmembrane domain"/>
    <property type="match status" value="2"/>
</dbReference>
<feature type="transmembrane region" description="Helical" evidence="8">
    <location>
        <begin position="681"/>
        <end position="701"/>
    </location>
</feature>
<accession>K2N043</accession>
<comment type="subcellular location">
    <subcellularLocation>
        <location evidence="1">Cell membrane</location>
        <topology evidence="1">Multi-pass membrane protein</topology>
    </subcellularLocation>
</comment>
<feature type="domain" description="SSD" evidence="9">
    <location>
        <begin position="711"/>
        <end position="849"/>
    </location>
</feature>
<feature type="transmembrane region" description="Helical" evidence="8">
    <location>
        <begin position="370"/>
        <end position="395"/>
    </location>
</feature>
<dbReference type="PANTHER" id="PTHR33406">
    <property type="entry name" value="MEMBRANE PROTEIN MJ1562-RELATED"/>
    <property type="match status" value="1"/>
</dbReference>
<evidence type="ECO:0000256" key="6">
    <source>
        <dbReference type="ARBA" id="ARBA00023136"/>
    </source>
</evidence>
<evidence type="ECO:0000313" key="11">
    <source>
        <dbReference type="Proteomes" id="UP000007350"/>
    </source>
</evidence>
<keyword evidence="3" id="KW-1003">Cell membrane</keyword>
<keyword evidence="6 8" id="KW-0472">Membrane</keyword>
<comment type="similarity">
    <text evidence="2">Belongs to the resistance-nodulation-cell division (RND) (TC 2.A.6) family. MmpL subfamily.</text>
</comment>
<dbReference type="PRINTS" id="PR00702">
    <property type="entry name" value="ACRIFLAVINRP"/>
</dbReference>
<organism evidence="10 11">
    <name type="scientific">Trypanosoma cruzi marinkellei</name>
    <dbReference type="NCBI Taxonomy" id="85056"/>
    <lineage>
        <taxon>Eukaryota</taxon>
        <taxon>Discoba</taxon>
        <taxon>Euglenozoa</taxon>
        <taxon>Kinetoplastea</taxon>
        <taxon>Metakinetoplastina</taxon>
        <taxon>Trypanosomatida</taxon>
        <taxon>Trypanosomatidae</taxon>
        <taxon>Trypanosoma</taxon>
        <taxon>Schizotrypanum</taxon>
    </lineage>
</organism>
<feature type="transmembrane region" description="Helical" evidence="8">
    <location>
        <begin position="708"/>
        <end position="729"/>
    </location>
</feature>
<dbReference type="OrthoDB" id="438641at2759"/>
<gene>
    <name evidence="10" type="ORF">MOQ_003464</name>
</gene>
<dbReference type="Proteomes" id="UP000007350">
    <property type="component" value="Unassembled WGS sequence"/>
</dbReference>
<evidence type="ECO:0000256" key="5">
    <source>
        <dbReference type="ARBA" id="ARBA00022989"/>
    </source>
</evidence>
<keyword evidence="4 8" id="KW-0812">Transmembrane</keyword>
<protein>
    <recommendedName>
        <fullName evidence="9">SSD domain-containing protein</fullName>
    </recommendedName>
</protein>
<feature type="transmembrane region" description="Helical" evidence="8">
    <location>
        <begin position="479"/>
        <end position="497"/>
    </location>
</feature>
<feature type="transmembrane region" description="Helical" evidence="8">
    <location>
        <begin position="837"/>
        <end position="858"/>
    </location>
</feature>
<keyword evidence="5 8" id="KW-1133">Transmembrane helix</keyword>
<feature type="region of interest" description="Disordered" evidence="7">
    <location>
        <begin position="423"/>
        <end position="442"/>
    </location>
</feature>
<evidence type="ECO:0000256" key="2">
    <source>
        <dbReference type="ARBA" id="ARBA00010157"/>
    </source>
</evidence>
<feature type="transmembrane region" description="Helical" evidence="8">
    <location>
        <begin position="290"/>
        <end position="307"/>
    </location>
</feature>
<reference evidence="10 11" key="1">
    <citation type="journal article" date="2012" name="BMC Genomics">
        <title>Comparative genomic analysis of human infective Trypanosoma cruzi lineages with the bat-restricted subspecies T. cruzi marinkellei.</title>
        <authorList>
            <person name="Franzen O."/>
            <person name="Talavera-Lopez C."/>
            <person name="Ochaya S."/>
            <person name="Butler C.E."/>
            <person name="Messenger L.A."/>
            <person name="Lewis M.D."/>
            <person name="Llewellyn M.S."/>
            <person name="Marinkelle C.J."/>
            <person name="Tyler K.M."/>
            <person name="Miles M.A."/>
            <person name="Andersson B."/>
        </authorList>
    </citation>
    <scope>NUCLEOTIDE SEQUENCE [LARGE SCALE GENOMIC DNA]</scope>
    <source>
        <strain evidence="10 11">B7</strain>
    </source>
</reference>
<dbReference type="Pfam" id="PF03176">
    <property type="entry name" value="MMPL"/>
    <property type="match status" value="2"/>
</dbReference>
<evidence type="ECO:0000256" key="4">
    <source>
        <dbReference type="ARBA" id="ARBA00022692"/>
    </source>
</evidence>
<feature type="transmembrane region" description="Helical" evidence="8">
    <location>
        <begin position="48"/>
        <end position="68"/>
    </location>
</feature>
<evidence type="ECO:0000256" key="1">
    <source>
        <dbReference type="ARBA" id="ARBA00004651"/>
    </source>
</evidence>
<evidence type="ECO:0000259" key="9">
    <source>
        <dbReference type="PROSITE" id="PS50156"/>
    </source>
</evidence>
<name>K2N043_TRYCR</name>
<evidence type="ECO:0000256" key="8">
    <source>
        <dbReference type="SAM" id="Phobius"/>
    </source>
</evidence>
<dbReference type="PANTHER" id="PTHR33406:SF6">
    <property type="entry name" value="MEMBRANE PROTEIN YDGH-RELATED"/>
    <property type="match status" value="1"/>
</dbReference>
<dbReference type="AlphaFoldDB" id="K2N043"/>
<keyword evidence="11" id="KW-1185">Reference proteome</keyword>
<dbReference type="PROSITE" id="PS50156">
    <property type="entry name" value="SSD"/>
    <property type="match status" value="1"/>
</dbReference>
<comment type="caution">
    <text evidence="10">The sequence shown here is derived from an EMBL/GenBank/DDBJ whole genome shotgun (WGS) entry which is preliminary data.</text>
</comment>
<dbReference type="InterPro" id="IPR004869">
    <property type="entry name" value="MMPL_dom"/>
</dbReference>
<feature type="non-terminal residue" evidence="10">
    <location>
        <position position="1"/>
    </location>
</feature>
<feature type="transmembrane region" description="Helical" evidence="8">
    <location>
        <begin position="257"/>
        <end position="278"/>
    </location>
</feature>
<feature type="transmembrane region" description="Helical" evidence="8">
    <location>
        <begin position="749"/>
        <end position="770"/>
    </location>
</feature>
<dbReference type="GO" id="GO:0005886">
    <property type="term" value="C:plasma membrane"/>
    <property type="evidence" value="ECO:0007669"/>
    <property type="project" value="UniProtKB-SubCell"/>
</dbReference>
<feature type="transmembrane region" description="Helical" evidence="8">
    <location>
        <begin position="231"/>
        <end position="250"/>
    </location>
</feature>
<dbReference type="GO" id="GO:0022857">
    <property type="term" value="F:transmembrane transporter activity"/>
    <property type="evidence" value="ECO:0007669"/>
    <property type="project" value="InterPro"/>
</dbReference>
<evidence type="ECO:0000313" key="10">
    <source>
        <dbReference type="EMBL" id="EKF32680.1"/>
    </source>
</evidence>
<dbReference type="EMBL" id="AHKC01009673">
    <property type="protein sequence ID" value="EKF32680.1"/>
    <property type="molecule type" value="Genomic_DNA"/>
</dbReference>
<evidence type="ECO:0000256" key="7">
    <source>
        <dbReference type="SAM" id="MobiDB-lite"/>
    </source>
</evidence>